<evidence type="ECO:0000313" key="2">
    <source>
        <dbReference type="Proteomes" id="UP000000491"/>
    </source>
</evidence>
<accession>F8ETI2</accession>
<evidence type="ECO:0008006" key="3">
    <source>
        <dbReference type="Google" id="ProtNLM"/>
    </source>
</evidence>
<reference evidence="1 2" key="1">
    <citation type="journal article" date="2011" name="J. Bacteriol.">
        <title>Genome sequence of the ethanol-producing Zymomonas mobilis subsp. pomaceae lectotype strain ATCC 29192.</title>
        <authorList>
            <person name="Kouvelis V.N."/>
            <person name="Davenport K.W."/>
            <person name="Brettin T.S."/>
            <person name="Bruce D."/>
            <person name="Detter C."/>
            <person name="Han C.S."/>
            <person name="Nolan M."/>
            <person name="Tapia R."/>
            <person name="Damoulaki A."/>
            <person name="Kyrpides N.C."/>
            <person name="Typas M.A."/>
            <person name="Pappas K.M."/>
        </authorList>
    </citation>
    <scope>NUCLEOTIDE SEQUENCE [LARGE SCALE GENOMIC DNA]</scope>
    <source>
        <strain evidence="2">ATCC 29192 / DSM 22645 / JCM 10191 / CCUG 17912 / NBRC 13757 / NCIMB 11200 / NRRL B-4491 / Barker I</strain>
    </source>
</reference>
<sequence length="89" mass="9584">MQALPTKLDTAQSLTLATGVRADLEQNRSIHLTGESVELVGQACLQVLLSARLSAENAGLNFIIEQPSENFRYGARILGLETLLFAPTS</sequence>
<dbReference type="Gene3D" id="3.30.750.24">
    <property type="entry name" value="STAS domain"/>
    <property type="match status" value="1"/>
</dbReference>
<proteinExistence type="predicted"/>
<dbReference type="KEGG" id="zmp:Zymop_1111"/>
<evidence type="ECO:0000313" key="1">
    <source>
        <dbReference type="EMBL" id="AEI38007.1"/>
    </source>
</evidence>
<organism evidence="1 2">
    <name type="scientific">Zymomonas mobilis subsp. pomaceae (strain ATCC 29192 / DSM 22645 / JCM 10191 / CCUG 17912 / NBRC 13757 / NCIMB 11200 / NRRL B-4491 / Barker I)</name>
    <dbReference type="NCBI Taxonomy" id="579138"/>
    <lineage>
        <taxon>Bacteria</taxon>
        <taxon>Pseudomonadati</taxon>
        <taxon>Pseudomonadota</taxon>
        <taxon>Alphaproteobacteria</taxon>
        <taxon>Sphingomonadales</taxon>
        <taxon>Zymomonadaceae</taxon>
        <taxon>Zymomonas</taxon>
    </lineage>
</organism>
<protein>
    <recommendedName>
        <fullName evidence="3">STAS domain-containing protein</fullName>
    </recommendedName>
</protein>
<dbReference type="HOGENOM" id="CLU_172500_0_0_5"/>
<dbReference type="RefSeq" id="WP_013934402.1">
    <property type="nucleotide sequence ID" value="NC_015709.1"/>
</dbReference>
<dbReference type="AlphaFoldDB" id="F8ETI2"/>
<dbReference type="InterPro" id="IPR036513">
    <property type="entry name" value="STAS_dom_sf"/>
</dbReference>
<dbReference type="PATRIC" id="fig|579138.3.peg.1178"/>
<gene>
    <name evidence="1" type="ordered locus">Zymop_1111</name>
</gene>
<dbReference type="EMBL" id="CP002865">
    <property type="protein sequence ID" value="AEI38007.1"/>
    <property type="molecule type" value="Genomic_DNA"/>
</dbReference>
<dbReference type="STRING" id="579138.Zymop_1111"/>
<name>F8ETI2_ZYMMT</name>
<dbReference type="Proteomes" id="UP000000491">
    <property type="component" value="Chromosome"/>
</dbReference>